<accession>A0A4S3KIQ2</accession>
<comment type="similarity">
    <text evidence="1">Belongs to the OprB family.</text>
</comment>
<keyword evidence="3" id="KW-1185">Reference proteome</keyword>
<organism evidence="2 3">
    <name type="scientific">Metallibacterium scheffleri</name>
    <dbReference type="NCBI Taxonomy" id="993689"/>
    <lineage>
        <taxon>Bacteria</taxon>
        <taxon>Pseudomonadati</taxon>
        <taxon>Pseudomonadota</taxon>
        <taxon>Gammaproteobacteria</taxon>
        <taxon>Lysobacterales</taxon>
        <taxon>Rhodanobacteraceae</taxon>
        <taxon>Metallibacterium</taxon>
    </lineage>
</organism>
<dbReference type="Gene3D" id="2.40.160.180">
    <property type="entry name" value="Carbohydrate-selective porin OprB"/>
    <property type="match status" value="1"/>
</dbReference>
<proteinExistence type="inferred from homology"/>
<dbReference type="STRING" id="993689.GCA_002077135_01918"/>
<dbReference type="EMBL" id="MWQO01000051">
    <property type="protein sequence ID" value="THD08198.1"/>
    <property type="molecule type" value="Genomic_DNA"/>
</dbReference>
<dbReference type="InterPro" id="IPR038673">
    <property type="entry name" value="OprB_sf"/>
</dbReference>
<dbReference type="Proteomes" id="UP000307749">
    <property type="component" value="Unassembled WGS sequence"/>
</dbReference>
<protein>
    <submittedName>
        <fullName evidence="2">Uncharacterized protein</fullName>
    </submittedName>
</protein>
<sequence length="132" mass="14056">MRAFAASGPAQGNPGAQARAYRNALAAYAEHGAPAGALVRANCLHSLPYLAQHRIALALPPPRFDRMRCDTRTLYALVRLALAALGLPAQGDAALMGRYLQVSPDLQWISNPGYNHARGPARVPGVRVHVAI</sequence>
<evidence type="ECO:0000256" key="1">
    <source>
        <dbReference type="ARBA" id="ARBA00008769"/>
    </source>
</evidence>
<gene>
    <name evidence="2" type="ORF">B1806_13380</name>
</gene>
<comment type="caution">
    <text evidence="2">The sequence shown here is derived from an EMBL/GenBank/DDBJ whole genome shotgun (WGS) entry which is preliminary data.</text>
</comment>
<reference evidence="2 3" key="1">
    <citation type="submission" date="2017-02" db="EMBL/GenBank/DDBJ databases">
        <title>Whole genome sequencing of Metallibacterium scheffleri DSM 24874 (T).</title>
        <authorList>
            <person name="Kumar S."/>
            <person name="Patil P."/>
            <person name="Patil P.B."/>
        </authorList>
    </citation>
    <scope>NUCLEOTIDE SEQUENCE [LARGE SCALE GENOMIC DNA]</scope>
    <source>
        <strain evidence="2 3">DSM 24874</strain>
    </source>
</reference>
<name>A0A4S3KIQ2_9GAMM</name>
<evidence type="ECO:0000313" key="3">
    <source>
        <dbReference type="Proteomes" id="UP000307749"/>
    </source>
</evidence>
<dbReference type="AlphaFoldDB" id="A0A4S3KIQ2"/>
<evidence type="ECO:0000313" key="2">
    <source>
        <dbReference type="EMBL" id="THD08198.1"/>
    </source>
</evidence>